<evidence type="ECO:0000313" key="3">
    <source>
        <dbReference type="EMBL" id="SFA98388.1"/>
    </source>
</evidence>
<feature type="region of interest" description="Disordered" evidence="2">
    <location>
        <begin position="10"/>
        <end position="41"/>
    </location>
</feature>
<gene>
    <name evidence="3" type="ORF">SAMN05192575_102289</name>
</gene>
<dbReference type="Pfam" id="PF03780">
    <property type="entry name" value="Asp23"/>
    <property type="match status" value="1"/>
</dbReference>
<dbReference type="Proteomes" id="UP000199113">
    <property type="component" value="Unassembled WGS sequence"/>
</dbReference>
<name>A0A1I0XDQ1_9ACTN</name>
<dbReference type="InterPro" id="IPR005531">
    <property type="entry name" value="Asp23"/>
</dbReference>
<feature type="compositionally biased region" description="Low complexity" evidence="2">
    <location>
        <begin position="32"/>
        <end position="41"/>
    </location>
</feature>
<evidence type="ECO:0000256" key="1">
    <source>
        <dbReference type="ARBA" id="ARBA00005721"/>
    </source>
</evidence>
<comment type="similarity">
    <text evidence="1">Belongs to the asp23 family.</text>
</comment>
<reference evidence="4" key="1">
    <citation type="submission" date="2016-10" db="EMBL/GenBank/DDBJ databases">
        <authorList>
            <person name="Varghese N."/>
            <person name="Submissions S."/>
        </authorList>
    </citation>
    <scope>NUCLEOTIDE SEQUENCE [LARGE SCALE GENOMIC DNA]</scope>
    <source>
        <strain evidence="4">CGMCC 1.10697</strain>
    </source>
</reference>
<dbReference type="EMBL" id="FOKC01000002">
    <property type="protein sequence ID" value="SFA98388.1"/>
    <property type="molecule type" value="Genomic_DNA"/>
</dbReference>
<accession>A0A1I0XDQ1</accession>
<organism evidence="3 4">
    <name type="scientific">Nocardioides alpinus</name>
    <dbReference type="NCBI Taxonomy" id="748909"/>
    <lineage>
        <taxon>Bacteria</taxon>
        <taxon>Bacillati</taxon>
        <taxon>Actinomycetota</taxon>
        <taxon>Actinomycetes</taxon>
        <taxon>Propionibacteriales</taxon>
        <taxon>Nocardioidaceae</taxon>
        <taxon>Nocardioides</taxon>
    </lineage>
</organism>
<dbReference type="AlphaFoldDB" id="A0A1I0XDQ1"/>
<sequence length="176" mass="18327">MTIVELVPTNLCSGPPRAEEHTEIGDTMTENTTTTPATTTPATGALVSEQGKTSIADTVVSKIAGIAAREISGVHDLGGGTARAVGALRERIPGSRTNLSQGVAVEVGEHQTAVDLDIVAEYGVAIADLAAAIRRNVVDTVERMTGLEVTEVNITVHDVFLESDAPDEEPATTRVQ</sequence>
<protein>
    <submittedName>
        <fullName evidence="3">Uncharacterized conserved protein YloU, alkaline shock protein (Asp23) family</fullName>
    </submittedName>
</protein>
<evidence type="ECO:0000313" key="4">
    <source>
        <dbReference type="Proteomes" id="UP000199113"/>
    </source>
</evidence>
<dbReference type="RefSeq" id="WP_231263295.1">
    <property type="nucleotide sequence ID" value="NZ_FOKC01000002.1"/>
</dbReference>
<evidence type="ECO:0000256" key="2">
    <source>
        <dbReference type="SAM" id="MobiDB-lite"/>
    </source>
</evidence>
<proteinExistence type="inferred from homology"/>
<dbReference type="STRING" id="748909.SAMN05192575_102289"/>
<dbReference type="PANTHER" id="PTHR34297">
    <property type="entry name" value="HYPOTHETICAL CYTOSOLIC PROTEIN-RELATED"/>
    <property type="match status" value="1"/>
</dbReference>
<dbReference type="PANTHER" id="PTHR34297:SF3">
    <property type="entry name" value="ALKALINE SHOCK PROTEIN 23"/>
    <property type="match status" value="1"/>
</dbReference>